<dbReference type="Gene3D" id="3.10.105.10">
    <property type="entry name" value="Dipeptide-binding Protein, Domain 3"/>
    <property type="match status" value="3"/>
</dbReference>
<comment type="similarity">
    <text evidence="8">In the N-terminal section; belongs to the binding-protein-dependent transport system permease family.</text>
</comment>
<dbReference type="CDD" id="cd06261">
    <property type="entry name" value="TM_PBP2"/>
    <property type="match status" value="1"/>
</dbReference>
<feature type="transmembrane region" description="Helical" evidence="9">
    <location>
        <begin position="300"/>
        <end position="326"/>
    </location>
</feature>
<keyword evidence="4 9" id="KW-0812">Transmembrane</keyword>
<comment type="similarity">
    <text evidence="7">In the C-terminal section; belongs to the OsmX family.</text>
</comment>
<comment type="similarity">
    <text evidence="9">Belongs to the binding-protein-dependent transport system permease family.</text>
</comment>
<feature type="domain" description="ABC transmembrane type-1" evidence="10">
    <location>
        <begin position="87"/>
        <end position="266"/>
    </location>
</feature>
<sequence>MPRIPLGSWVNDVVDWLTSHAAWLFDFFKTVYQGTYDGINTVLQAPEPLLLAGIFAVIAFWLRGTVAGVLTFVGFAFIDSLGLWEDAMVTLSLVLVATVIALVVSVPLGVWAARSHRVGGLLRPVLDFMQTLPAMIYLIPAILFFGTGAPAGIVATLIFALAPGVRMTELGIRQVDKELVEAADAFGTTPRDTLLRVQLPLALPTVMAGVNQVIMLGLSMAAIAGMVGTGGLGGDVNEAIGQLDVGLGSEAGVAIVILAIYLDRMTGALGTQVSPVGRRAAARLRAAKGFRIWSYRPRPAVAVVGVVVLALVAGGMGVFGGAGAAAPVADSENVGQGKKISIGYIPWDEGVASTFLWKEILEERGYQVEAKQFDAGPLYTSLAQGDVDFETDSWLPTTHAQYWKKYGKQLEDLGAWYDRTSLELTVPSYVKGIDSLADLKGKGAEFGGRITGIESSAGETAMLKSKVLKEYGLDKEYRVVDSSTPAMLAELKRAYAKKEPIVVPLWSPHWAYNDYDLKKLEDPKGAWGTGDGVHTLSRKGFAADNPVVGEWLKNFRMSEDQLTSLEAEINKAGKGKQQDAVRAWLKKNPGVVDKLAPVQKSAGAPAEAKRALDVAWFPWDEDVAVTYLWQNVLERRGYKLNLKQMDVGPVYTGLASGDLDLNFDAWLPYAQQNFWDKSKDRLKDLGTWYQPTSLEIAVPSYVKGVKSLEDLKGKASTFGGKIIGIEPGTGEMNLLKTKVLPGYGLDKEYKVVDGSTPAMLAELKRAYAKHEPVAVVLWSPHWAYSEYGLTKLKDDKKLFGEGNTIRTISSEKFPDQYPQLAKWIKNFKMSESELGSLESEINKRGQGHEQEAVAAWLEQHPDMVNRMTPQ</sequence>
<dbReference type="PANTHER" id="PTHR47737">
    <property type="entry name" value="GLYCINE BETAINE/PROLINE BETAINE TRANSPORT SYSTEM PERMEASE PROTEIN PROW"/>
    <property type="match status" value="1"/>
</dbReference>
<keyword evidence="3" id="KW-1003">Cell membrane</keyword>
<evidence type="ECO:0000256" key="2">
    <source>
        <dbReference type="ARBA" id="ARBA00022448"/>
    </source>
</evidence>
<feature type="transmembrane region" description="Helical" evidence="9">
    <location>
        <begin position="134"/>
        <end position="162"/>
    </location>
</feature>
<dbReference type="GO" id="GO:0031460">
    <property type="term" value="P:glycine betaine transport"/>
    <property type="evidence" value="ECO:0007669"/>
    <property type="project" value="TreeGrafter"/>
</dbReference>
<protein>
    <submittedName>
        <fullName evidence="11">Glycine/betaine ABC transporter permease</fullName>
    </submittedName>
</protein>
<evidence type="ECO:0000256" key="6">
    <source>
        <dbReference type="ARBA" id="ARBA00023136"/>
    </source>
</evidence>
<comment type="subcellular location">
    <subcellularLocation>
        <location evidence="9">Cell membrane</location>
        <topology evidence="9">Multi-pass membrane protein</topology>
    </subcellularLocation>
    <subcellularLocation>
        <location evidence="1">Membrane</location>
        <topology evidence="1">Multi-pass membrane protein</topology>
    </subcellularLocation>
</comment>
<evidence type="ECO:0000256" key="1">
    <source>
        <dbReference type="ARBA" id="ARBA00004141"/>
    </source>
</evidence>
<feature type="transmembrane region" description="Helical" evidence="9">
    <location>
        <begin position="239"/>
        <end position="262"/>
    </location>
</feature>
<organism evidence="11 12">
    <name type="scientific">Streptomyces brasiliensis</name>
    <dbReference type="NCBI Taxonomy" id="1954"/>
    <lineage>
        <taxon>Bacteria</taxon>
        <taxon>Bacillati</taxon>
        <taxon>Actinomycetota</taxon>
        <taxon>Actinomycetes</taxon>
        <taxon>Kitasatosporales</taxon>
        <taxon>Streptomycetaceae</taxon>
        <taxon>Streptomyces</taxon>
    </lineage>
</organism>
<dbReference type="InterPro" id="IPR000515">
    <property type="entry name" value="MetI-like"/>
</dbReference>
<keyword evidence="2 9" id="KW-0813">Transport</keyword>
<reference evidence="11" key="2">
    <citation type="submission" date="2020-09" db="EMBL/GenBank/DDBJ databases">
        <authorList>
            <person name="Sun Q."/>
            <person name="Ohkuma M."/>
        </authorList>
    </citation>
    <scope>NUCLEOTIDE SEQUENCE</scope>
    <source>
        <strain evidence="11">JCM 3086</strain>
    </source>
</reference>
<dbReference type="GO" id="GO:0005275">
    <property type="term" value="F:amine transmembrane transporter activity"/>
    <property type="evidence" value="ECO:0007669"/>
    <property type="project" value="TreeGrafter"/>
</dbReference>
<proteinExistence type="inferred from homology"/>
<dbReference type="SUPFAM" id="SSF161098">
    <property type="entry name" value="MetI-like"/>
    <property type="match status" value="1"/>
</dbReference>
<evidence type="ECO:0000313" key="11">
    <source>
        <dbReference type="EMBL" id="GGJ01418.1"/>
    </source>
</evidence>
<evidence type="ECO:0000256" key="3">
    <source>
        <dbReference type="ARBA" id="ARBA00022475"/>
    </source>
</evidence>
<evidence type="ECO:0000256" key="4">
    <source>
        <dbReference type="ARBA" id="ARBA00022692"/>
    </source>
</evidence>
<evidence type="ECO:0000256" key="9">
    <source>
        <dbReference type="RuleBase" id="RU363032"/>
    </source>
</evidence>
<dbReference type="Pfam" id="PF00528">
    <property type="entry name" value="BPD_transp_1"/>
    <property type="match status" value="1"/>
</dbReference>
<dbReference type="PROSITE" id="PS50928">
    <property type="entry name" value="ABC_TM1"/>
    <property type="match status" value="1"/>
</dbReference>
<evidence type="ECO:0000256" key="5">
    <source>
        <dbReference type="ARBA" id="ARBA00022989"/>
    </source>
</evidence>
<evidence type="ECO:0000256" key="7">
    <source>
        <dbReference type="ARBA" id="ARBA00035642"/>
    </source>
</evidence>
<evidence type="ECO:0000259" key="10">
    <source>
        <dbReference type="PROSITE" id="PS50928"/>
    </source>
</evidence>
<feature type="transmembrane region" description="Helical" evidence="9">
    <location>
        <begin position="90"/>
        <end position="114"/>
    </location>
</feature>
<dbReference type="GO" id="GO:0015226">
    <property type="term" value="F:carnitine transmembrane transporter activity"/>
    <property type="evidence" value="ECO:0007669"/>
    <property type="project" value="TreeGrafter"/>
</dbReference>
<gene>
    <name evidence="11" type="ORF">GCM10010121_009760</name>
</gene>
<evidence type="ECO:0000256" key="8">
    <source>
        <dbReference type="ARBA" id="ARBA00035652"/>
    </source>
</evidence>
<dbReference type="GO" id="GO:0015871">
    <property type="term" value="P:choline transport"/>
    <property type="evidence" value="ECO:0007669"/>
    <property type="project" value="TreeGrafter"/>
</dbReference>
<dbReference type="RefSeq" id="WP_189309729.1">
    <property type="nucleotide sequence ID" value="NZ_BMQA01000002.1"/>
</dbReference>
<dbReference type="Pfam" id="PF04069">
    <property type="entry name" value="OpuAC"/>
    <property type="match status" value="2"/>
</dbReference>
<dbReference type="Proteomes" id="UP000657574">
    <property type="component" value="Unassembled WGS sequence"/>
</dbReference>
<dbReference type="Gene3D" id="3.40.190.100">
    <property type="entry name" value="Glycine betaine-binding periplasmic protein, domain 2"/>
    <property type="match status" value="2"/>
</dbReference>
<dbReference type="EMBL" id="BMQA01000002">
    <property type="protein sequence ID" value="GGJ01418.1"/>
    <property type="molecule type" value="Genomic_DNA"/>
</dbReference>
<evidence type="ECO:0000313" key="12">
    <source>
        <dbReference type="Proteomes" id="UP000657574"/>
    </source>
</evidence>
<dbReference type="InterPro" id="IPR007210">
    <property type="entry name" value="ABC_Gly_betaine_transp_sub-bd"/>
</dbReference>
<keyword evidence="12" id="KW-1185">Reference proteome</keyword>
<feature type="transmembrane region" description="Helical" evidence="9">
    <location>
        <begin position="201"/>
        <end position="227"/>
    </location>
</feature>
<dbReference type="CDD" id="cd13639">
    <property type="entry name" value="PBP2_OpuAC_like"/>
    <property type="match status" value="2"/>
</dbReference>
<keyword evidence="5 9" id="KW-1133">Transmembrane helix</keyword>
<reference evidence="11" key="1">
    <citation type="journal article" date="2014" name="Int. J. Syst. Evol. Microbiol.">
        <title>Complete genome sequence of Corynebacterium casei LMG S-19264T (=DSM 44701T), isolated from a smear-ripened cheese.</title>
        <authorList>
            <consortium name="US DOE Joint Genome Institute (JGI-PGF)"/>
            <person name="Walter F."/>
            <person name="Albersmeier A."/>
            <person name="Kalinowski J."/>
            <person name="Ruckert C."/>
        </authorList>
    </citation>
    <scope>NUCLEOTIDE SEQUENCE</scope>
    <source>
        <strain evidence="11">JCM 3086</strain>
    </source>
</reference>
<keyword evidence="6 9" id="KW-0472">Membrane</keyword>
<name>A0A917K642_9ACTN</name>
<comment type="caution">
    <text evidence="11">The sequence shown here is derived from an EMBL/GenBank/DDBJ whole genome shotgun (WGS) entry which is preliminary data.</text>
</comment>
<dbReference type="FunFam" id="1.10.3720.10:FF:000001">
    <property type="entry name" value="Glycine betaine ABC transporter, permease"/>
    <property type="match status" value="1"/>
</dbReference>
<dbReference type="SUPFAM" id="SSF53850">
    <property type="entry name" value="Periplasmic binding protein-like II"/>
    <property type="match status" value="2"/>
</dbReference>
<accession>A0A917K642</accession>
<dbReference type="AlphaFoldDB" id="A0A917K642"/>
<dbReference type="GO" id="GO:0043190">
    <property type="term" value="C:ATP-binding cassette (ABC) transporter complex"/>
    <property type="evidence" value="ECO:0007669"/>
    <property type="project" value="InterPro"/>
</dbReference>
<feature type="transmembrane region" description="Helical" evidence="9">
    <location>
        <begin position="49"/>
        <end position="78"/>
    </location>
</feature>
<dbReference type="Gene3D" id="1.10.3720.10">
    <property type="entry name" value="MetI-like"/>
    <property type="match status" value="1"/>
</dbReference>
<dbReference type="InterPro" id="IPR035906">
    <property type="entry name" value="MetI-like_sf"/>
</dbReference>
<dbReference type="PANTHER" id="PTHR47737:SF1">
    <property type="entry name" value="GLYCINE BETAINE_PROLINE BETAINE TRANSPORT SYSTEM PERMEASE PROTEIN PROW"/>
    <property type="match status" value="1"/>
</dbReference>